<keyword evidence="7" id="KW-0805">Transcription regulation</keyword>
<dbReference type="Gene3D" id="3.30.160.60">
    <property type="entry name" value="Classic Zinc Finger"/>
    <property type="match status" value="2"/>
</dbReference>
<evidence type="ECO:0000256" key="5">
    <source>
        <dbReference type="ARBA" id="ARBA00022771"/>
    </source>
</evidence>
<evidence type="ECO:0000256" key="8">
    <source>
        <dbReference type="ARBA" id="ARBA00023125"/>
    </source>
</evidence>
<feature type="domain" description="C2H2-type" evidence="12">
    <location>
        <begin position="90"/>
        <end position="117"/>
    </location>
</feature>
<keyword evidence="4" id="KW-0677">Repeat</keyword>
<dbReference type="PROSITE" id="PS00028">
    <property type="entry name" value="ZINC_FINGER_C2H2_1"/>
    <property type="match status" value="1"/>
</dbReference>
<dbReference type="GO" id="GO:0008270">
    <property type="term" value="F:zinc ion binding"/>
    <property type="evidence" value="ECO:0007669"/>
    <property type="project" value="UniProtKB-KW"/>
</dbReference>
<keyword evidence="9" id="KW-0804">Transcription</keyword>
<keyword evidence="8" id="KW-0238">DNA-binding</keyword>
<dbReference type="SMART" id="SM00355">
    <property type="entry name" value="ZnF_C2H2"/>
    <property type="match status" value="2"/>
</dbReference>
<keyword evidence="6" id="KW-0862">Zinc</keyword>
<evidence type="ECO:0000256" key="9">
    <source>
        <dbReference type="ARBA" id="ARBA00023163"/>
    </source>
</evidence>
<dbReference type="InterPro" id="IPR013087">
    <property type="entry name" value="Znf_C2H2_type"/>
</dbReference>
<organism evidence="13 14">
    <name type="scientific">Meganyctiphanes norvegica</name>
    <name type="common">Northern krill</name>
    <name type="synonym">Thysanopoda norvegica</name>
    <dbReference type="NCBI Taxonomy" id="48144"/>
    <lineage>
        <taxon>Eukaryota</taxon>
        <taxon>Metazoa</taxon>
        <taxon>Ecdysozoa</taxon>
        <taxon>Arthropoda</taxon>
        <taxon>Crustacea</taxon>
        <taxon>Multicrustacea</taxon>
        <taxon>Malacostraca</taxon>
        <taxon>Eumalacostraca</taxon>
        <taxon>Eucarida</taxon>
        <taxon>Euphausiacea</taxon>
        <taxon>Euphausiidae</taxon>
        <taxon>Meganyctiphanes</taxon>
    </lineage>
</organism>
<keyword evidence="3" id="KW-0479">Metal-binding</keyword>
<evidence type="ECO:0000256" key="4">
    <source>
        <dbReference type="ARBA" id="ARBA00022737"/>
    </source>
</evidence>
<evidence type="ECO:0000256" key="7">
    <source>
        <dbReference type="ARBA" id="ARBA00023015"/>
    </source>
</evidence>
<dbReference type="SUPFAM" id="SSF57667">
    <property type="entry name" value="beta-beta-alpha zinc fingers"/>
    <property type="match status" value="1"/>
</dbReference>
<dbReference type="AlphaFoldDB" id="A0AAV2SBH7"/>
<dbReference type="InterPro" id="IPR036236">
    <property type="entry name" value="Znf_C2H2_sf"/>
</dbReference>
<evidence type="ECO:0000256" key="2">
    <source>
        <dbReference type="ARBA" id="ARBA00006991"/>
    </source>
</evidence>
<dbReference type="InterPro" id="IPR051967">
    <property type="entry name" value="Krueppel_C2H2-ZF"/>
</dbReference>
<gene>
    <name evidence="13" type="ORF">MNOR_LOCUS34632</name>
</gene>
<accession>A0AAV2SBH7</accession>
<dbReference type="PROSITE" id="PS50157">
    <property type="entry name" value="ZINC_FINGER_C2H2_2"/>
    <property type="match status" value="2"/>
</dbReference>
<comment type="caution">
    <text evidence="13">The sequence shown here is derived from an EMBL/GenBank/DDBJ whole genome shotgun (WGS) entry which is preliminary data.</text>
</comment>
<dbReference type="Proteomes" id="UP001497623">
    <property type="component" value="Unassembled WGS sequence"/>
</dbReference>
<feature type="domain" description="C2H2-type" evidence="12">
    <location>
        <begin position="118"/>
        <end position="146"/>
    </location>
</feature>
<dbReference type="GO" id="GO:0000981">
    <property type="term" value="F:DNA-binding transcription factor activity, RNA polymerase II-specific"/>
    <property type="evidence" value="ECO:0007669"/>
    <property type="project" value="TreeGrafter"/>
</dbReference>
<dbReference type="FunFam" id="3.30.160.60:FF:000188">
    <property type="entry name" value="Zinc finger protein 787"/>
    <property type="match status" value="1"/>
</dbReference>
<dbReference type="PANTHER" id="PTHR45925">
    <property type="entry name" value="ZINC FINGER PROTEIN"/>
    <property type="match status" value="1"/>
</dbReference>
<evidence type="ECO:0000256" key="6">
    <source>
        <dbReference type="ARBA" id="ARBA00022833"/>
    </source>
</evidence>
<reference evidence="13 14" key="1">
    <citation type="submission" date="2024-05" db="EMBL/GenBank/DDBJ databases">
        <authorList>
            <person name="Wallberg A."/>
        </authorList>
    </citation>
    <scope>NUCLEOTIDE SEQUENCE [LARGE SCALE GENOMIC DNA]</scope>
</reference>
<keyword evidence="10" id="KW-0539">Nucleus</keyword>
<dbReference type="GO" id="GO:0005634">
    <property type="term" value="C:nucleus"/>
    <property type="evidence" value="ECO:0007669"/>
    <property type="project" value="UniProtKB-SubCell"/>
</dbReference>
<evidence type="ECO:0000256" key="1">
    <source>
        <dbReference type="ARBA" id="ARBA00004123"/>
    </source>
</evidence>
<keyword evidence="5 11" id="KW-0863">Zinc-finger</keyword>
<keyword evidence="14" id="KW-1185">Reference proteome</keyword>
<dbReference type="GO" id="GO:0000978">
    <property type="term" value="F:RNA polymerase II cis-regulatory region sequence-specific DNA binding"/>
    <property type="evidence" value="ECO:0007669"/>
    <property type="project" value="TreeGrafter"/>
</dbReference>
<evidence type="ECO:0000256" key="11">
    <source>
        <dbReference type="PROSITE-ProRule" id="PRU00042"/>
    </source>
</evidence>
<name>A0AAV2SBH7_MEGNR</name>
<proteinExistence type="inferred from homology"/>
<protein>
    <recommendedName>
        <fullName evidence="12">C2H2-type domain-containing protein</fullName>
    </recommendedName>
</protein>
<sequence>GCEVGGSEGVGDDVRGGSGDLFSSHLMGDMMPDGTPVGQMGPISSLVQMFDSPRGAKVGSELRHGMSANAQPSFGFDSHTANKASEQSIYDCMFCGRTFNHKGTLKRHIMTHTGEKPFMCQFCSFKTARKSTLDYHLHSLHNIAQPDFAGSQENVEHPLNNIDNY</sequence>
<comment type="subcellular location">
    <subcellularLocation>
        <location evidence="1">Nucleus</location>
    </subcellularLocation>
</comment>
<dbReference type="EMBL" id="CAXKWB010054048">
    <property type="protein sequence ID" value="CAL4175245.1"/>
    <property type="molecule type" value="Genomic_DNA"/>
</dbReference>
<evidence type="ECO:0000313" key="13">
    <source>
        <dbReference type="EMBL" id="CAL4175245.1"/>
    </source>
</evidence>
<evidence type="ECO:0000256" key="10">
    <source>
        <dbReference type="ARBA" id="ARBA00023242"/>
    </source>
</evidence>
<evidence type="ECO:0000313" key="14">
    <source>
        <dbReference type="Proteomes" id="UP001497623"/>
    </source>
</evidence>
<evidence type="ECO:0000259" key="12">
    <source>
        <dbReference type="PROSITE" id="PS50157"/>
    </source>
</evidence>
<evidence type="ECO:0000256" key="3">
    <source>
        <dbReference type="ARBA" id="ARBA00022723"/>
    </source>
</evidence>
<comment type="similarity">
    <text evidence="2">Belongs to the krueppel C2H2-type zinc-finger protein family.</text>
</comment>
<feature type="non-terminal residue" evidence="13">
    <location>
        <position position="1"/>
    </location>
</feature>